<dbReference type="AlphaFoldDB" id="A0A7S5DSZ3"/>
<reference evidence="1" key="1">
    <citation type="submission" date="2018-12" db="EMBL/GenBank/DDBJ databases">
        <title>Three Rhizobium rhizogenes strains isolated from the same crown gall tumor carry diverse plasmids.</title>
        <authorList>
            <person name="Pulawska J."/>
            <person name="Kuzmanovic N."/>
        </authorList>
    </citation>
    <scope>NUCLEOTIDE SEQUENCE</scope>
    <source>
        <strain evidence="1">C6.5</strain>
        <plasmid evidence="1">pC6.5b</plasmid>
    </source>
</reference>
<sequence length="44" mass="5107">MQIASIVSIPPNTGVLALFRQARPRRISLIYPTIFEMDYEREGR</sequence>
<proteinExistence type="predicted"/>
<evidence type="ECO:0000313" key="1">
    <source>
        <dbReference type="EMBL" id="QCL10372.1"/>
    </source>
</evidence>
<gene>
    <name evidence="1" type="ORF">pC6.5b_478</name>
</gene>
<keyword evidence="1" id="KW-0614">Plasmid</keyword>
<protein>
    <submittedName>
        <fullName evidence="1">Uncharacterized protein</fullName>
    </submittedName>
</protein>
<dbReference type="EMBL" id="MK318987">
    <property type="protein sequence ID" value="QCL10372.1"/>
    <property type="molecule type" value="Genomic_DNA"/>
</dbReference>
<geneLocation type="plasmid" evidence="1">
    <name>pC6.5b</name>
</geneLocation>
<organism evidence="1">
    <name type="scientific">Rhizobium rhizogenes</name>
    <name type="common">Agrobacterium rhizogenes</name>
    <dbReference type="NCBI Taxonomy" id="359"/>
    <lineage>
        <taxon>Bacteria</taxon>
        <taxon>Pseudomonadati</taxon>
        <taxon>Pseudomonadota</taxon>
        <taxon>Alphaproteobacteria</taxon>
        <taxon>Hyphomicrobiales</taxon>
        <taxon>Rhizobiaceae</taxon>
        <taxon>Rhizobium/Agrobacterium group</taxon>
        <taxon>Rhizobium</taxon>
    </lineage>
</organism>
<accession>A0A7S5DSZ3</accession>
<name>A0A7S5DSZ3_RHIRH</name>